<dbReference type="AlphaFoldDB" id="A0A1H3LKD9"/>
<evidence type="ECO:0000313" key="3">
    <source>
        <dbReference type="Proteomes" id="UP000199286"/>
    </source>
</evidence>
<accession>A0A1H3LKD9</accession>
<keyword evidence="1" id="KW-0732">Signal</keyword>
<dbReference type="PROSITE" id="PS00018">
    <property type="entry name" value="EF_HAND_1"/>
    <property type="match status" value="1"/>
</dbReference>
<organism evidence="2 3">
    <name type="scientific">Citreimonas salinaria</name>
    <dbReference type="NCBI Taxonomy" id="321339"/>
    <lineage>
        <taxon>Bacteria</taxon>
        <taxon>Pseudomonadati</taxon>
        <taxon>Pseudomonadota</taxon>
        <taxon>Alphaproteobacteria</taxon>
        <taxon>Rhodobacterales</taxon>
        <taxon>Roseobacteraceae</taxon>
        <taxon>Citreimonas</taxon>
    </lineage>
</organism>
<evidence type="ECO:0008006" key="4">
    <source>
        <dbReference type="Google" id="ProtNLM"/>
    </source>
</evidence>
<proteinExistence type="predicted"/>
<sequence>MHKNLAGSTVILIQALSASAAMAQHSEMQEHGHAAFCDVSQAEPTPILGVADFDASGSVSEADLELLQDRVDASDYVAFFDRNADRRLDEADLELARQDIGSRSAPRDQQLALAYQHTEPFRDRETAIRKGYAPFTQTLHGHGAHWSQHPEGGGLGYSFVPGNPVGLNYASDGTLWGVFYYIGPSGSRDDGSMYPPRHAFRPFPEAPEGFEGDEDAWHWHAGTCFVGLDVNDPSLDPADYEFLERLSPRECQARAREASGGQVEQPNWVPQFHMLHVWLYELNPCGTFAGAHPELDVNAADPAQSIVHPERHPEAPHPDFDFEGGTMCAWLSETGTTPEYCAQGAVQ</sequence>
<keyword evidence="3" id="KW-1185">Reference proteome</keyword>
<dbReference type="STRING" id="321339.SAMN05444340_11367"/>
<feature type="signal peptide" evidence="1">
    <location>
        <begin position="1"/>
        <end position="23"/>
    </location>
</feature>
<protein>
    <recommendedName>
        <fullName evidence="4">EF-hand domain-containing protein</fullName>
    </recommendedName>
</protein>
<evidence type="ECO:0000313" key="2">
    <source>
        <dbReference type="EMBL" id="SDY64912.1"/>
    </source>
</evidence>
<gene>
    <name evidence="2" type="ORF">SAMN05444340_11367</name>
</gene>
<dbReference type="InterPro" id="IPR018247">
    <property type="entry name" value="EF_Hand_1_Ca_BS"/>
</dbReference>
<feature type="chain" id="PRO_5011450628" description="EF-hand domain-containing protein" evidence="1">
    <location>
        <begin position="24"/>
        <end position="347"/>
    </location>
</feature>
<dbReference type="RefSeq" id="WP_089884336.1">
    <property type="nucleotide sequence ID" value="NZ_FNPF01000013.1"/>
</dbReference>
<dbReference type="EMBL" id="FNPF01000013">
    <property type="protein sequence ID" value="SDY64912.1"/>
    <property type="molecule type" value="Genomic_DNA"/>
</dbReference>
<reference evidence="2 3" key="1">
    <citation type="submission" date="2016-10" db="EMBL/GenBank/DDBJ databases">
        <authorList>
            <person name="de Groot N.N."/>
        </authorList>
    </citation>
    <scope>NUCLEOTIDE SEQUENCE [LARGE SCALE GENOMIC DNA]</scope>
    <source>
        <strain evidence="2 3">DSM 26880</strain>
    </source>
</reference>
<dbReference type="Proteomes" id="UP000199286">
    <property type="component" value="Unassembled WGS sequence"/>
</dbReference>
<evidence type="ECO:0000256" key="1">
    <source>
        <dbReference type="SAM" id="SignalP"/>
    </source>
</evidence>
<dbReference type="OrthoDB" id="2449873at2"/>
<name>A0A1H3LKD9_9RHOB</name>